<dbReference type="EMBL" id="CAUYUJ010007947">
    <property type="protein sequence ID" value="CAK0822422.1"/>
    <property type="molecule type" value="Genomic_DNA"/>
</dbReference>
<keyword evidence="5" id="KW-0808">Transferase</keyword>
<dbReference type="CDD" id="cd18088">
    <property type="entry name" value="Nep1-like"/>
    <property type="match status" value="1"/>
</dbReference>
<dbReference type="Pfam" id="PF03587">
    <property type="entry name" value="EMG1"/>
    <property type="match status" value="1"/>
</dbReference>
<dbReference type="PANTHER" id="PTHR12636">
    <property type="entry name" value="NEP1/MRA1"/>
    <property type="match status" value="1"/>
</dbReference>
<evidence type="ECO:0000256" key="7">
    <source>
        <dbReference type="ARBA" id="ARBA00022730"/>
    </source>
</evidence>
<keyword evidence="2" id="KW-0690">Ribosome biogenesis</keyword>
<name>A0ABN9RSZ2_9DINO</name>
<evidence type="ECO:0000313" key="10">
    <source>
        <dbReference type="Proteomes" id="UP001189429"/>
    </source>
</evidence>
<keyword evidence="4" id="KW-0489">Methyltransferase</keyword>
<comment type="caution">
    <text evidence="9">The sequence shown here is derived from an EMBL/GenBank/DDBJ whole genome shotgun (WGS) entry which is preliminary data.</text>
</comment>
<evidence type="ECO:0000256" key="8">
    <source>
        <dbReference type="ARBA" id="ARBA00022884"/>
    </source>
</evidence>
<comment type="similarity">
    <text evidence="1">Belongs to the class IV-like SAM-binding methyltransferase superfamily. RNA methyltransferase NEP1 family.</text>
</comment>
<keyword evidence="3" id="KW-0698">rRNA processing</keyword>
<dbReference type="InterPro" id="IPR029026">
    <property type="entry name" value="tRNA_m1G_MTases_N"/>
</dbReference>
<evidence type="ECO:0000256" key="1">
    <source>
        <dbReference type="ARBA" id="ARBA00008115"/>
    </source>
</evidence>
<sequence>MEERMAARRIVVVLEKCALECVQPRKGALELLNSDDHHGIAAKSGRDVADLRPDITHQCLMALLDSPLNKAGKLLIYLHTAQNVLIEVHPSLRVPRTFKRFAGLCVELLQRNKIRAAQANETLMKVVSNPVEKYLPPGSRRFGFSVSGRPVKLREFAAQLDAD</sequence>
<dbReference type="Proteomes" id="UP001189429">
    <property type="component" value="Unassembled WGS sequence"/>
</dbReference>
<keyword evidence="7" id="KW-0699">rRNA-binding</keyword>
<keyword evidence="6" id="KW-0949">S-adenosyl-L-methionine</keyword>
<dbReference type="PANTHER" id="PTHR12636:SF5">
    <property type="entry name" value="RIBOSOMAL RNA SMALL SUBUNIT METHYLTRANSFERASE NEP1"/>
    <property type="match status" value="1"/>
</dbReference>
<dbReference type="InterPro" id="IPR005304">
    <property type="entry name" value="Rbsml_bgen_MeTrfase_EMG1/NEP1"/>
</dbReference>
<dbReference type="InterPro" id="IPR029028">
    <property type="entry name" value="Alpha/beta_knot_MTases"/>
</dbReference>
<reference evidence="9" key="1">
    <citation type="submission" date="2023-10" db="EMBL/GenBank/DDBJ databases">
        <authorList>
            <person name="Chen Y."/>
            <person name="Shah S."/>
            <person name="Dougan E. K."/>
            <person name="Thang M."/>
            <person name="Chan C."/>
        </authorList>
    </citation>
    <scope>NUCLEOTIDE SEQUENCE [LARGE SCALE GENOMIC DNA]</scope>
</reference>
<keyword evidence="10" id="KW-1185">Reference proteome</keyword>
<evidence type="ECO:0000256" key="5">
    <source>
        <dbReference type="ARBA" id="ARBA00022679"/>
    </source>
</evidence>
<feature type="non-terminal residue" evidence="9">
    <location>
        <position position="163"/>
    </location>
</feature>
<evidence type="ECO:0000256" key="4">
    <source>
        <dbReference type="ARBA" id="ARBA00022603"/>
    </source>
</evidence>
<keyword evidence="8" id="KW-0694">RNA-binding</keyword>
<evidence type="ECO:0000256" key="6">
    <source>
        <dbReference type="ARBA" id="ARBA00022691"/>
    </source>
</evidence>
<accession>A0ABN9RSZ2</accession>
<evidence type="ECO:0000313" key="9">
    <source>
        <dbReference type="EMBL" id="CAK0822422.1"/>
    </source>
</evidence>
<organism evidence="9 10">
    <name type="scientific">Prorocentrum cordatum</name>
    <dbReference type="NCBI Taxonomy" id="2364126"/>
    <lineage>
        <taxon>Eukaryota</taxon>
        <taxon>Sar</taxon>
        <taxon>Alveolata</taxon>
        <taxon>Dinophyceae</taxon>
        <taxon>Prorocentrales</taxon>
        <taxon>Prorocentraceae</taxon>
        <taxon>Prorocentrum</taxon>
    </lineage>
</organism>
<evidence type="ECO:0000256" key="2">
    <source>
        <dbReference type="ARBA" id="ARBA00022517"/>
    </source>
</evidence>
<proteinExistence type="inferred from homology"/>
<dbReference type="Gene3D" id="3.40.1280.10">
    <property type="match status" value="1"/>
</dbReference>
<dbReference type="SUPFAM" id="SSF75217">
    <property type="entry name" value="alpha/beta knot"/>
    <property type="match status" value="1"/>
</dbReference>
<protein>
    <submittedName>
        <fullName evidence="9">Uncharacterized protein</fullName>
    </submittedName>
</protein>
<gene>
    <name evidence="9" type="ORF">PCOR1329_LOCUS23459</name>
</gene>
<evidence type="ECO:0000256" key="3">
    <source>
        <dbReference type="ARBA" id="ARBA00022552"/>
    </source>
</evidence>